<dbReference type="RefSeq" id="WP_027293765.1">
    <property type="nucleotide sequence ID" value="NZ_CAUSDN010000031.1"/>
</dbReference>
<dbReference type="AlphaFoldDB" id="A0A4U8Q0T5"/>
<organism evidence="3 4">
    <name type="scientific">Robinsoniella peoriensis</name>
    <dbReference type="NCBI Taxonomy" id="180332"/>
    <lineage>
        <taxon>Bacteria</taxon>
        <taxon>Bacillati</taxon>
        <taxon>Bacillota</taxon>
        <taxon>Clostridia</taxon>
        <taxon>Lachnospirales</taxon>
        <taxon>Lachnospiraceae</taxon>
        <taxon>Robinsoniella</taxon>
    </lineage>
</organism>
<dbReference type="PROSITE" id="PS51257">
    <property type="entry name" value="PROKAR_LIPOPROTEIN"/>
    <property type="match status" value="1"/>
</dbReference>
<dbReference type="Proteomes" id="UP000306509">
    <property type="component" value="Unassembled WGS sequence"/>
</dbReference>
<feature type="chain" id="PRO_5039296628" description="Lipoprotein" evidence="2">
    <location>
        <begin position="25"/>
        <end position="243"/>
    </location>
</feature>
<proteinExistence type="predicted"/>
<comment type="caution">
    <text evidence="3">The sequence shown here is derived from an EMBL/GenBank/DDBJ whole genome shotgun (WGS) entry which is preliminary data.</text>
</comment>
<keyword evidence="4" id="KW-1185">Reference proteome</keyword>
<keyword evidence="2" id="KW-0732">Signal</keyword>
<evidence type="ECO:0000256" key="1">
    <source>
        <dbReference type="SAM" id="MobiDB-lite"/>
    </source>
</evidence>
<sequence precursor="true">MKKRRILAVMVGVMCLLSGCSKFSSPDESAVSISKDGGITGTAVESLDKEYYDETELKTMIESEIDAYKASTGKDNIDLDKFSVSEDTAKLIIDYASSQDYANFNHVEFFVGKISEAQKSGVTFDGGFQSVEDGKVAKSGLTSSDVLKKDYQVVVMEEPVLVQVPGNILFTSDNVEVKGKSEAKVKSSGAEPATEKQSETAKQEETDSETGMVLLSPESGNSGTSSKEVEIGKKLAYIIYELG</sequence>
<protein>
    <recommendedName>
        <fullName evidence="5">Lipoprotein</fullName>
    </recommendedName>
</protein>
<evidence type="ECO:0008006" key="5">
    <source>
        <dbReference type="Google" id="ProtNLM"/>
    </source>
</evidence>
<feature type="region of interest" description="Disordered" evidence="1">
    <location>
        <begin position="182"/>
        <end position="228"/>
    </location>
</feature>
<dbReference type="STRING" id="180332.GCA_000797495_03768"/>
<dbReference type="EMBL" id="QGQD01000097">
    <property type="protein sequence ID" value="TLC98289.1"/>
    <property type="molecule type" value="Genomic_DNA"/>
</dbReference>
<feature type="compositionally biased region" description="Basic and acidic residues" evidence="1">
    <location>
        <begin position="193"/>
        <end position="205"/>
    </location>
</feature>
<reference evidence="3 4" key="1">
    <citation type="journal article" date="2019" name="Anaerobe">
        <title>Detection of Robinsoniella peoriensis in multiple bone samples of a trauma patient.</title>
        <authorList>
            <person name="Schrottner P."/>
            <person name="Hartwich K."/>
            <person name="Bunk B."/>
            <person name="Schober I."/>
            <person name="Helbig S."/>
            <person name="Rudolph W.W."/>
            <person name="Gunzer F."/>
        </authorList>
    </citation>
    <scope>NUCLEOTIDE SEQUENCE [LARGE SCALE GENOMIC DNA]</scope>
    <source>
        <strain evidence="3 4">DSM 106044</strain>
    </source>
</reference>
<gene>
    <name evidence="3" type="ORF">DSM106044_04804</name>
</gene>
<feature type="signal peptide" evidence="2">
    <location>
        <begin position="1"/>
        <end position="24"/>
    </location>
</feature>
<name>A0A4U8Q0T5_9FIRM</name>
<evidence type="ECO:0000256" key="2">
    <source>
        <dbReference type="SAM" id="SignalP"/>
    </source>
</evidence>
<evidence type="ECO:0000313" key="4">
    <source>
        <dbReference type="Proteomes" id="UP000306509"/>
    </source>
</evidence>
<evidence type="ECO:0000313" key="3">
    <source>
        <dbReference type="EMBL" id="TLC98289.1"/>
    </source>
</evidence>
<accession>A0A4U8Q0T5</accession>